<proteinExistence type="predicted"/>
<dbReference type="PANTHER" id="PTHR42939">
    <property type="entry name" value="ABC TRANSPORTER ATP-BINDING PROTEIN ALBC-RELATED"/>
    <property type="match status" value="1"/>
</dbReference>
<evidence type="ECO:0000256" key="1">
    <source>
        <dbReference type="ARBA" id="ARBA00022448"/>
    </source>
</evidence>
<dbReference type="OrthoDB" id="9809450at2"/>
<dbReference type="Proteomes" id="UP000028725">
    <property type="component" value="Unassembled WGS sequence"/>
</dbReference>
<dbReference type="InterPro" id="IPR027417">
    <property type="entry name" value="P-loop_NTPase"/>
</dbReference>
<gene>
    <name evidence="6" type="ORF">DB31_8883</name>
</gene>
<dbReference type="RefSeq" id="WP_044191671.1">
    <property type="nucleotide sequence ID" value="NZ_JMCB01000009.1"/>
</dbReference>
<keyword evidence="2" id="KW-0547">Nucleotide-binding</keyword>
<dbReference type="InterPro" id="IPR051782">
    <property type="entry name" value="ABC_Transporter_VariousFunc"/>
</dbReference>
<keyword evidence="7" id="KW-1185">Reference proteome</keyword>
<dbReference type="Pfam" id="PF00005">
    <property type="entry name" value="ABC_tran"/>
    <property type="match status" value="1"/>
</dbReference>
<evidence type="ECO:0000256" key="4">
    <source>
        <dbReference type="ARBA" id="ARBA00022840"/>
    </source>
</evidence>
<evidence type="ECO:0000259" key="5">
    <source>
        <dbReference type="PROSITE" id="PS50893"/>
    </source>
</evidence>
<dbReference type="GO" id="GO:0016887">
    <property type="term" value="F:ATP hydrolysis activity"/>
    <property type="evidence" value="ECO:0007669"/>
    <property type="project" value="InterPro"/>
</dbReference>
<keyword evidence="3" id="KW-0201">Cytochrome c-type biogenesis</keyword>
<dbReference type="GO" id="GO:0005524">
    <property type="term" value="F:ATP binding"/>
    <property type="evidence" value="ECO:0007669"/>
    <property type="project" value="UniProtKB-KW"/>
</dbReference>
<dbReference type="NCBIfam" id="TIGR01189">
    <property type="entry name" value="ccmA"/>
    <property type="match status" value="1"/>
</dbReference>
<dbReference type="InterPro" id="IPR003439">
    <property type="entry name" value="ABC_transporter-like_ATP-bd"/>
</dbReference>
<dbReference type="SMART" id="SM00382">
    <property type="entry name" value="AAA"/>
    <property type="match status" value="1"/>
</dbReference>
<dbReference type="STRING" id="394096.DB31_8883"/>
<dbReference type="InterPro" id="IPR017871">
    <property type="entry name" value="ABC_transporter-like_CS"/>
</dbReference>
<dbReference type="AlphaFoldDB" id="A0A085WG56"/>
<dbReference type="PROSITE" id="PS50893">
    <property type="entry name" value="ABC_TRANSPORTER_2"/>
    <property type="match status" value="1"/>
</dbReference>
<evidence type="ECO:0000256" key="2">
    <source>
        <dbReference type="ARBA" id="ARBA00022741"/>
    </source>
</evidence>
<evidence type="ECO:0000313" key="7">
    <source>
        <dbReference type="Proteomes" id="UP000028725"/>
    </source>
</evidence>
<protein>
    <submittedName>
        <fullName evidence="6">ABC transporter involved in cytochrome c biogenesis, ATPase component CcmA</fullName>
    </submittedName>
</protein>
<evidence type="ECO:0000313" key="6">
    <source>
        <dbReference type="EMBL" id="KFE66669.1"/>
    </source>
</evidence>
<keyword evidence="1" id="KW-0813">Transport</keyword>
<dbReference type="GO" id="GO:0017004">
    <property type="term" value="P:cytochrome complex assembly"/>
    <property type="evidence" value="ECO:0007669"/>
    <property type="project" value="UniProtKB-KW"/>
</dbReference>
<accession>A0A085WG56</accession>
<sequence length="221" mass="23754">MDAPAPASPPAIALHDVSKRYGRHWALARLTYSLPAGRSLLLTGHNGSGKTTLLRLVATALSPTAGRVEVLGRNTVSDTNAVRQEVALLSHASFLYEDLTAHQNLVVLARLLDLPSPKDVADQLLTRVGLTRRTESPVRQFSAGMRKRLAIARLVMKKPAMALLDEPFGELDPAGIQAMEGIIGELKASGVTVVLATHLIEQGLTLCEERLHLQEGRAVPA</sequence>
<dbReference type="GO" id="GO:0022857">
    <property type="term" value="F:transmembrane transporter activity"/>
    <property type="evidence" value="ECO:0007669"/>
    <property type="project" value="InterPro"/>
</dbReference>
<dbReference type="CDD" id="cd03230">
    <property type="entry name" value="ABC_DR_subfamily_A"/>
    <property type="match status" value="1"/>
</dbReference>
<dbReference type="PATRIC" id="fig|394096.3.peg.4913"/>
<dbReference type="InterPro" id="IPR005895">
    <property type="entry name" value="ABC_transptr_haem_export_CcmA"/>
</dbReference>
<feature type="domain" description="ABC transporter" evidence="5">
    <location>
        <begin position="12"/>
        <end position="221"/>
    </location>
</feature>
<evidence type="ECO:0000256" key="3">
    <source>
        <dbReference type="ARBA" id="ARBA00022748"/>
    </source>
</evidence>
<dbReference type="PANTHER" id="PTHR42939:SF1">
    <property type="entry name" value="ABC TRANSPORTER ATP-BINDING PROTEIN ALBC-RELATED"/>
    <property type="match status" value="1"/>
</dbReference>
<name>A0A085WG56_9BACT</name>
<reference evidence="6 7" key="1">
    <citation type="submission" date="2014-04" db="EMBL/GenBank/DDBJ databases">
        <title>Genome assembly of Hyalangium minutum DSM 14724.</title>
        <authorList>
            <person name="Sharma G."/>
            <person name="Subramanian S."/>
        </authorList>
    </citation>
    <scope>NUCLEOTIDE SEQUENCE [LARGE SCALE GENOMIC DNA]</scope>
    <source>
        <strain evidence="6 7">DSM 14724</strain>
    </source>
</reference>
<keyword evidence="4" id="KW-0067">ATP-binding</keyword>
<dbReference type="InterPro" id="IPR003593">
    <property type="entry name" value="AAA+_ATPase"/>
</dbReference>
<organism evidence="6 7">
    <name type="scientific">Hyalangium minutum</name>
    <dbReference type="NCBI Taxonomy" id="394096"/>
    <lineage>
        <taxon>Bacteria</taxon>
        <taxon>Pseudomonadati</taxon>
        <taxon>Myxococcota</taxon>
        <taxon>Myxococcia</taxon>
        <taxon>Myxococcales</taxon>
        <taxon>Cystobacterineae</taxon>
        <taxon>Archangiaceae</taxon>
        <taxon>Hyalangium</taxon>
    </lineage>
</organism>
<dbReference type="SUPFAM" id="SSF52540">
    <property type="entry name" value="P-loop containing nucleoside triphosphate hydrolases"/>
    <property type="match status" value="1"/>
</dbReference>
<comment type="caution">
    <text evidence="6">The sequence shown here is derived from an EMBL/GenBank/DDBJ whole genome shotgun (WGS) entry which is preliminary data.</text>
</comment>
<dbReference type="PROSITE" id="PS00211">
    <property type="entry name" value="ABC_TRANSPORTER_1"/>
    <property type="match status" value="1"/>
</dbReference>
<dbReference type="Gene3D" id="3.40.50.300">
    <property type="entry name" value="P-loop containing nucleotide triphosphate hydrolases"/>
    <property type="match status" value="1"/>
</dbReference>
<dbReference type="EMBL" id="JMCB01000009">
    <property type="protein sequence ID" value="KFE66669.1"/>
    <property type="molecule type" value="Genomic_DNA"/>
</dbReference>